<reference evidence="2" key="1">
    <citation type="submission" date="2016-05" db="EMBL/GenBank/DDBJ databases">
        <title>Comparative genomics of biotechnologically important yeasts.</title>
        <authorList>
            <consortium name="DOE Joint Genome Institute"/>
            <person name="Riley R."/>
            <person name="Haridas S."/>
            <person name="Wolfe K.H."/>
            <person name="Lopes M.R."/>
            <person name="Hittinger C.T."/>
            <person name="Goker M."/>
            <person name="Salamov A."/>
            <person name="Wisecaver J."/>
            <person name="Long T.M."/>
            <person name="Aerts A.L."/>
            <person name="Barry K."/>
            <person name="Choi C."/>
            <person name="Clum A."/>
            <person name="Coughlan A.Y."/>
            <person name="Deshpande S."/>
            <person name="Douglass A.P."/>
            <person name="Hanson S.J."/>
            <person name="Klenk H.-P."/>
            <person name="Labutti K."/>
            <person name="Lapidus A."/>
            <person name="Lindquist E."/>
            <person name="Lipzen A."/>
            <person name="Meier-Kolthoff J.P."/>
            <person name="Ohm R.A."/>
            <person name="Otillar R.P."/>
            <person name="Pangilinan J."/>
            <person name="Peng Y."/>
            <person name="Rokas A."/>
            <person name="Rosa C.A."/>
            <person name="Scheuner C."/>
            <person name="Sibirny A.A."/>
            <person name="Slot J.C."/>
            <person name="Stielow J.B."/>
            <person name="Sun H."/>
            <person name="Kurtzman C.P."/>
            <person name="Blackwell M."/>
            <person name="Grigoriev I.V."/>
            <person name="Jeffries T.W."/>
        </authorList>
    </citation>
    <scope>NUCLEOTIDE SEQUENCE [LARGE SCALE GENOMIC DNA]</scope>
    <source>
        <strain evidence="2">NRRL Y-2460</strain>
    </source>
</reference>
<dbReference type="PANTHER" id="PTHR28075">
    <property type="entry name" value="CHROMOSOME 16, WHOLE GENOME SHOTGUN SEQUENCE"/>
    <property type="match status" value="1"/>
</dbReference>
<dbReference type="Proteomes" id="UP000094236">
    <property type="component" value="Unassembled WGS sequence"/>
</dbReference>
<dbReference type="EMBL" id="KV454015">
    <property type="protein sequence ID" value="ODV94760.1"/>
    <property type="molecule type" value="Genomic_DNA"/>
</dbReference>
<dbReference type="OrthoDB" id="16824at2759"/>
<organism evidence="1 2">
    <name type="scientific">Pachysolen tannophilus NRRL Y-2460</name>
    <dbReference type="NCBI Taxonomy" id="669874"/>
    <lineage>
        <taxon>Eukaryota</taxon>
        <taxon>Fungi</taxon>
        <taxon>Dikarya</taxon>
        <taxon>Ascomycota</taxon>
        <taxon>Saccharomycotina</taxon>
        <taxon>Pichiomycetes</taxon>
        <taxon>Pachysolenaceae</taxon>
        <taxon>Pachysolen</taxon>
    </lineage>
</organism>
<proteinExistence type="predicted"/>
<evidence type="ECO:0000313" key="1">
    <source>
        <dbReference type="EMBL" id="ODV94760.1"/>
    </source>
</evidence>
<accession>A0A1E4TSN8</accession>
<name>A0A1E4TSN8_PACTA</name>
<dbReference type="GO" id="GO:0000266">
    <property type="term" value="P:mitochondrial fission"/>
    <property type="evidence" value="ECO:0007669"/>
    <property type="project" value="EnsemblFungi"/>
</dbReference>
<dbReference type="InterPro" id="IPR013726">
    <property type="entry name" value="Mitofissin"/>
</dbReference>
<dbReference type="STRING" id="669874.A0A1E4TSN8"/>
<dbReference type="Pfam" id="PF08520">
    <property type="entry name" value="Mitofissin"/>
    <property type="match status" value="1"/>
</dbReference>
<dbReference type="GO" id="GO:0005758">
    <property type="term" value="C:mitochondrial intermembrane space"/>
    <property type="evidence" value="ECO:0007669"/>
    <property type="project" value="EnsemblFungi"/>
</dbReference>
<evidence type="ECO:0000313" key="2">
    <source>
        <dbReference type="Proteomes" id="UP000094236"/>
    </source>
</evidence>
<evidence type="ECO:0008006" key="3">
    <source>
        <dbReference type="Google" id="ProtNLM"/>
    </source>
</evidence>
<keyword evidence="2" id="KW-1185">Reference proteome</keyword>
<dbReference type="PANTHER" id="PTHR28075:SF1">
    <property type="entry name" value="DUF1748-DOMAIN-CONTAINING PROTEIN"/>
    <property type="match status" value="1"/>
</dbReference>
<dbReference type="GO" id="GO:0008289">
    <property type="term" value="F:lipid binding"/>
    <property type="evidence" value="ECO:0007669"/>
    <property type="project" value="EnsemblFungi"/>
</dbReference>
<dbReference type="AlphaFoldDB" id="A0A1E4TSN8"/>
<gene>
    <name evidence="1" type="ORF">PACTADRAFT_50621</name>
</gene>
<sequence>MALFTKIVHYSFDLALLSGFLAGVKRNTGLTPKLDFLDSQPELRKIGDRYLNFGEWLLDSSAATMSSSEYFVRK</sequence>
<dbReference type="GO" id="GO:0000423">
    <property type="term" value="P:mitophagy"/>
    <property type="evidence" value="ECO:0007669"/>
    <property type="project" value="EnsemblFungi"/>
</dbReference>
<protein>
    <recommendedName>
        <fullName evidence="3">DUF1748-domain-containing protein</fullName>
    </recommendedName>
</protein>